<evidence type="ECO:0000313" key="3">
    <source>
        <dbReference type="EMBL" id="SPY95491.1"/>
    </source>
</evidence>
<organism evidence="3 4">
    <name type="scientific">Proteus mirabilis</name>
    <dbReference type="NCBI Taxonomy" id="584"/>
    <lineage>
        <taxon>Bacteria</taxon>
        <taxon>Pseudomonadati</taxon>
        <taxon>Pseudomonadota</taxon>
        <taxon>Gammaproteobacteria</taxon>
        <taxon>Enterobacterales</taxon>
        <taxon>Morganellaceae</taxon>
        <taxon>Proteus</taxon>
    </lineage>
</organism>
<proteinExistence type="inferred from homology"/>
<evidence type="ECO:0000313" key="4">
    <source>
        <dbReference type="Proteomes" id="UP000251485"/>
    </source>
</evidence>
<comment type="similarity">
    <text evidence="1">Belongs to the universal stress protein A family.</text>
</comment>
<dbReference type="InterPro" id="IPR006016">
    <property type="entry name" value="UspA"/>
</dbReference>
<dbReference type="PANTHER" id="PTHR46268:SF6">
    <property type="entry name" value="UNIVERSAL STRESS PROTEIN UP12"/>
    <property type="match status" value="1"/>
</dbReference>
<dbReference type="Gene3D" id="3.40.50.620">
    <property type="entry name" value="HUPs"/>
    <property type="match status" value="1"/>
</dbReference>
<evidence type="ECO:0000259" key="2">
    <source>
        <dbReference type="Pfam" id="PF00582"/>
    </source>
</evidence>
<gene>
    <name evidence="3" type="primary">uspF_2</name>
    <name evidence="3" type="ORF">NCTC10975_01473</name>
</gene>
<sequence>MYKKILVPIDILEDELSQELITHIEQIAQVGKPEIHFLTVIPNAELFFGIEFAAIPEKFKDSSERTRLAFIALQDMIKDAKIPDEQIVCNVGVGNAKDEILEYARQIDADLIAIASHRPNVSSYLLGSTASSIVRHAKNVGIGDPLVVKKPFENKGLSTQ</sequence>
<reference evidence="3 4" key="1">
    <citation type="submission" date="2018-06" db="EMBL/GenBank/DDBJ databases">
        <authorList>
            <consortium name="Pathogen Informatics"/>
            <person name="Doyle S."/>
        </authorList>
    </citation>
    <scope>NUCLEOTIDE SEQUENCE [LARGE SCALE GENOMIC DNA]</scope>
    <source>
        <strain evidence="3 4">NCTC10975</strain>
    </source>
</reference>
<accession>A0A2X2BKS2</accession>
<evidence type="ECO:0000256" key="1">
    <source>
        <dbReference type="ARBA" id="ARBA00008791"/>
    </source>
</evidence>
<dbReference type="Pfam" id="PF00582">
    <property type="entry name" value="Usp"/>
    <property type="match status" value="1"/>
</dbReference>
<name>A0A2X2BKS2_PROMI</name>
<feature type="domain" description="UspA" evidence="2">
    <location>
        <begin position="1"/>
        <end position="138"/>
    </location>
</feature>
<dbReference type="InterPro" id="IPR014729">
    <property type="entry name" value="Rossmann-like_a/b/a_fold"/>
</dbReference>
<dbReference type="AlphaFoldDB" id="A0A2X2BKS2"/>
<dbReference type="SUPFAM" id="SSF52402">
    <property type="entry name" value="Adenine nucleotide alpha hydrolases-like"/>
    <property type="match status" value="1"/>
</dbReference>
<dbReference type="Proteomes" id="UP000251485">
    <property type="component" value="Unassembled WGS sequence"/>
</dbReference>
<dbReference type="EMBL" id="UAUE01000009">
    <property type="protein sequence ID" value="SPY95491.1"/>
    <property type="molecule type" value="Genomic_DNA"/>
</dbReference>
<dbReference type="PANTHER" id="PTHR46268">
    <property type="entry name" value="STRESS RESPONSE PROTEIN NHAX"/>
    <property type="match status" value="1"/>
</dbReference>
<dbReference type="CDD" id="cd00293">
    <property type="entry name" value="USP-like"/>
    <property type="match status" value="1"/>
</dbReference>
<protein>
    <submittedName>
        <fullName evidence="3">Universal stress protein</fullName>
    </submittedName>
</protein>